<evidence type="ECO:0000313" key="1">
    <source>
        <dbReference type="EMBL" id="KAK8213384.1"/>
    </source>
</evidence>
<evidence type="ECO:0000313" key="2">
    <source>
        <dbReference type="Proteomes" id="UP001320706"/>
    </source>
</evidence>
<gene>
    <name evidence="1" type="ORF">M8818_002683</name>
</gene>
<protein>
    <submittedName>
        <fullName evidence="1">Uncharacterized protein</fullName>
    </submittedName>
</protein>
<comment type="caution">
    <text evidence="1">The sequence shown here is derived from an EMBL/GenBank/DDBJ whole genome shotgun (WGS) entry which is preliminary data.</text>
</comment>
<dbReference type="Proteomes" id="UP001320706">
    <property type="component" value="Unassembled WGS sequence"/>
</dbReference>
<dbReference type="EMBL" id="JAMKPW020000011">
    <property type="protein sequence ID" value="KAK8213384.1"/>
    <property type="molecule type" value="Genomic_DNA"/>
</dbReference>
<reference evidence="1" key="1">
    <citation type="submission" date="2024-02" db="EMBL/GenBank/DDBJ databases">
        <title>Metagenome Assembled Genome of Zalaria obscura JY119.</title>
        <authorList>
            <person name="Vighnesh L."/>
            <person name="Jagadeeshwari U."/>
            <person name="Venkata Ramana C."/>
            <person name="Sasikala C."/>
        </authorList>
    </citation>
    <scope>NUCLEOTIDE SEQUENCE</scope>
    <source>
        <strain evidence="1">JY119</strain>
    </source>
</reference>
<proteinExistence type="predicted"/>
<organism evidence="1 2">
    <name type="scientific">Zalaria obscura</name>
    <dbReference type="NCBI Taxonomy" id="2024903"/>
    <lineage>
        <taxon>Eukaryota</taxon>
        <taxon>Fungi</taxon>
        <taxon>Dikarya</taxon>
        <taxon>Ascomycota</taxon>
        <taxon>Pezizomycotina</taxon>
        <taxon>Dothideomycetes</taxon>
        <taxon>Dothideomycetidae</taxon>
        <taxon>Dothideales</taxon>
        <taxon>Zalariaceae</taxon>
        <taxon>Zalaria</taxon>
    </lineage>
</organism>
<keyword evidence="2" id="KW-1185">Reference proteome</keyword>
<sequence length="431" mass="49563">MVQLTTEGSRQRKNASQAGVGVDFKVSHEKDQKGQDEHPAGPVRHGGLMQTLRIILFTVFFLGSCLFIHGAQLLGAPLYFLNRDYYYAYMALTKQYFGLLATQGTYWWSPTVVRISGDASMAGELVQLPDGRLHCAFPERLVLIANHQIYTDWLYLWWTAYTTGMHGHLYIILKESLKWVPVLGPAMQFYNFVFMARKWSKDQERLRYRLQKLNTRHSGPMTGDTGPGQLDPMWLLIFPEGTNLSRNTRKSSERWSEKSGIPDGKHLLLPRSTGLQFCLKELEETVEWVYDCTIAYEGIPHGQYGQDIFTLRSVYFQGRPPRSVNMHWRKYKVSEIPIDDKDKMEEWTLQRWREKDELLELFLRTGRFPADEVAVKIEQPGKGGNYVETEVRPASPIEFVQIFTPVLGAAMIGKILIKMVNLVLTGRISDD</sequence>
<accession>A0ACC3SH83</accession>
<name>A0ACC3SH83_9PEZI</name>